<protein>
    <recommendedName>
        <fullName evidence="3">MjaI family restriction endonuclease</fullName>
    </recommendedName>
</protein>
<keyword evidence="2" id="KW-1185">Reference proteome</keyword>
<dbReference type="EMBL" id="JANUCP010000005">
    <property type="protein sequence ID" value="MCS3920386.1"/>
    <property type="molecule type" value="Genomic_DNA"/>
</dbReference>
<organism evidence="1 2">
    <name type="scientific">Candidatus Fervidibacter sacchari</name>
    <dbReference type="NCBI Taxonomy" id="1448929"/>
    <lineage>
        <taxon>Bacteria</taxon>
        <taxon>Candidatus Fervidibacterota</taxon>
        <taxon>Candidatus Fervidibacter</taxon>
    </lineage>
</organism>
<evidence type="ECO:0008006" key="3">
    <source>
        <dbReference type="Google" id="ProtNLM"/>
    </source>
</evidence>
<accession>A0ABT2ER15</accession>
<dbReference type="Proteomes" id="UP001204798">
    <property type="component" value="Unassembled WGS sequence"/>
</dbReference>
<evidence type="ECO:0000313" key="1">
    <source>
        <dbReference type="EMBL" id="MCS3920386.1"/>
    </source>
</evidence>
<sequence>MAKRKTAKEWVLNIAFNRWQFNRPKYVGKLAEAIRECAPKSLEDWERYYCEQVPERHMPEGWQMFGKDMFEHLSEIGRRLYAKISEQLKAEVEAITEDDCIGYVREVVINRTYEGYITEKRTVYEQLEQDLGIKLRTAPDEWDRRYNVDFYIPVGDKAIGIQIKPITYAQTPEVHKWREWMRESHEKFEREQGGKVFIVFSVTEKSGAKRIFNTEVVDEIRAELKRLQGD</sequence>
<reference evidence="1 2" key="1">
    <citation type="submission" date="2022-08" db="EMBL/GenBank/DDBJ databases">
        <title>Bacterial and archaeal communities from various locations to study Microbial Dark Matter (Phase II).</title>
        <authorList>
            <person name="Stepanauskas R."/>
        </authorList>
    </citation>
    <scope>NUCLEOTIDE SEQUENCE [LARGE SCALE GENOMIC DNA]</scope>
    <source>
        <strain evidence="1 2">PD1</strain>
    </source>
</reference>
<dbReference type="Pfam" id="PF09568">
    <property type="entry name" value="RE_MjaI"/>
    <property type="match status" value="1"/>
</dbReference>
<name>A0ABT2ER15_9BACT</name>
<dbReference type="InterPro" id="IPR019068">
    <property type="entry name" value="Restrct_endonuc_II_MjaI"/>
</dbReference>
<evidence type="ECO:0000313" key="2">
    <source>
        <dbReference type="Proteomes" id="UP001204798"/>
    </source>
</evidence>
<dbReference type="RefSeq" id="WP_259099421.1">
    <property type="nucleotide sequence ID" value="NZ_CP130454.1"/>
</dbReference>
<proteinExistence type="predicted"/>
<comment type="caution">
    <text evidence="1">The sequence shown here is derived from an EMBL/GenBank/DDBJ whole genome shotgun (WGS) entry which is preliminary data.</text>
</comment>
<gene>
    <name evidence="1" type="ORF">M2350_002815</name>
</gene>